<dbReference type="VEuPathDB" id="TriTrypDB:TM35_000241260"/>
<evidence type="ECO:0000313" key="1">
    <source>
        <dbReference type="EMBL" id="ORC86976.1"/>
    </source>
</evidence>
<keyword evidence="2" id="KW-1185">Reference proteome</keyword>
<dbReference type="GeneID" id="39987318"/>
<dbReference type="OrthoDB" id="272830at2759"/>
<proteinExistence type="predicted"/>
<comment type="caution">
    <text evidence="1">The sequence shown here is derived from an EMBL/GenBank/DDBJ whole genome shotgun (WGS) entry which is preliminary data.</text>
</comment>
<dbReference type="RefSeq" id="XP_028881042.1">
    <property type="nucleotide sequence ID" value="XM_029027538.1"/>
</dbReference>
<organism evidence="1 2">
    <name type="scientific">Trypanosoma theileri</name>
    <dbReference type="NCBI Taxonomy" id="67003"/>
    <lineage>
        <taxon>Eukaryota</taxon>
        <taxon>Discoba</taxon>
        <taxon>Euglenozoa</taxon>
        <taxon>Kinetoplastea</taxon>
        <taxon>Metakinetoplastina</taxon>
        <taxon>Trypanosomatida</taxon>
        <taxon>Trypanosomatidae</taxon>
        <taxon>Trypanosoma</taxon>
    </lineage>
</organism>
<sequence>MAAAVDGGTSRRTRHRAVAALSEIDAALTETALINSKYSDNVLLSHRTKPIVRYKNLEDMIQDNLRPDPHAATREALRVLQMVPVLRDEIALLEDDTLRNICLFLGERSRELAYFGSVCRRLRRIVIGLTPPVAVIAPDMIPLESLSQDRVADSLCAFFAPYKRGQFVQQLRLVDAKYASSLPINVVLPFCSPHLFPSLVKSLPSLTFLDLRGVQWDCHSNPNLLRYFFSDLYLVAPKLQTLKIGVELFSQWSPGWWQRLSALTQLVVGSRRDQAIAAGLTPKPAILQDEFFEMLRNPQRQWRVKLWCALERDALLKLLLPNQPFPDLQELTLNLSNVDILDEFKRSQIKSPRDAKTRKNGKKSIVQSNDEMDMRVMFPSLQALTLSNVDQCPQMAAELLERMTLRAPKFKYFTVVNTTRMPPLPKPKRRVLPTAT</sequence>
<dbReference type="Proteomes" id="UP000192257">
    <property type="component" value="Unassembled WGS sequence"/>
</dbReference>
<evidence type="ECO:0000313" key="2">
    <source>
        <dbReference type="Proteomes" id="UP000192257"/>
    </source>
</evidence>
<dbReference type="EMBL" id="NBCO01000024">
    <property type="protein sequence ID" value="ORC86976.1"/>
    <property type="molecule type" value="Genomic_DNA"/>
</dbReference>
<reference evidence="1 2" key="1">
    <citation type="submission" date="2017-03" db="EMBL/GenBank/DDBJ databases">
        <title>An alternative strategy for trypanosome survival in the mammalian bloodstream revealed through genome and transcriptome analysis of the ubiquitous bovine parasite Trypanosoma (Megatrypanum) theileri.</title>
        <authorList>
            <person name="Kelly S."/>
            <person name="Ivens A."/>
            <person name="Mott A."/>
            <person name="O'Neill E."/>
            <person name="Emms D."/>
            <person name="Macleod O."/>
            <person name="Voorheis P."/>
            <person name="Matthews J."/>
            <person name="Matthews K."/>
            <person name="Carrington M."/>
        </authorList>
    </citation>
    <scope>NUCLEOTIDE SEQUENCE [LARGE SCALE GENOMIC DNA]</scope>
    <source>
        <strain evidence="1">Edinburgh</strain>
    </source>
</reference>
<protein>
    <submittedName>
        <fullName evidence="1">Uncharacterized protein</fullName>
    </submittedName>
</protein>
<accession>A0A1X0NQH2</accession>
<dbReference type="AlphaFoldDB" id="A0A1X0NQH2"/>
<gene>
    <name evidence="1" type="ORF">TM35_000241260</name>
</gene>
<name>A0A1X0NQH2_9TRYP</name>